<feature type="domain" description="Transglycosylase SLT" evidence="1">
    <location>
        <begin position="7"/>
        <end position="131"/>
    </location>
</feature>
<organism evidence="2 3">
    <name type="scientific">Sulfurirhabdus autotrophica</name>
    <dbReference type="NCBI Taxonomy" id="1706046"/>
    <lineage>
        <taxon>Bacteria</taxon>
        <taxon>Pseudomonadati</taxon>
        <taxon>Pseudomonadota</taxon>
        <taxon>Betaproteobacteria</taxon>
        <taxon>Nitrosomonadales</taxon>
        <taxon>Sulfuricellaceae</taxon>
        <taxon>Sulfurirhabdus</taxon>
    </lineage>
</organism>
<dbReference type="Pfam" id="PF01464">
    <property type="entry name" value="SLT"/>
    <property type="match status" value="1"/>
</dbReference>
<comment type="caution">
    <text evidence="2">The sequence shown here is derived from an EMBL/GenBank/DDBJ whole genome shotgun (WGS) entry which is preliminary data.</text>
</comment>
<dbReference type="Proteomes" id="UP000295367">
    <property type="component" value="Unassembled WGS sequence"/>
</dbReference>
<dbReference type="RefSeq" id="WP_124944935.1">
    <property type="nucleotide sequence ID" value="NZ_BHVT01000004.1"/>
</dbReference>
<proteinExistence type="predicted"/>
<dbReference type="CDD" id="cd16892">
    <property type="entry name" value="LT_VirB1-like"/>
    <property type="match status" value="1"/>
</dbReference>
<protein>
    <submittedName>
        <fullName evidence="2">Type IV secretion system protein VirB1</fullName>
    </submittedName>
</protein>
<evidence type="ECO:0000259" key="1">
    <source>
        <dbReference type="Pfam" id="PF01464"/>
    </source>
</evidence>
<evidence type="ECO:0000313" key="2">
    <source>
        <dbReference type="EMBL" id="TCV82742.1"/>
    </source>
</evidence>
<dbReference type="EMBL" id="SMCO01000019">
    <property type="protein sequence ID" value="TCV82742.1"/>
    <property type="molecule type" value="Genomic_DNA"/>
</dbReference>
<dbReference type="AlphaFoldDB" id="A0A4R3XUV2"/>
<keyword evidence="3" id="KW-1185">Reference proteome</keyword>
<evidence type="ECO:0000313" key="3">
    <source>
        <dbReference type="Proteomes" id="UP000295367"/>
    </source>
</evidence>
<dbReference type="InterPro" id="IPR023346">
    <property type="entry name" value="Lysozyme-like_dom_sf"/>
</dbReference>
<name>A0A4R3XUV2_9PROT</name>
<reference evidence="2 3" key="1">
    <citation type="submission" date="2019-03" db="EMBL/GenBank/DDBJ databases">
        <title>Genomic Encyclopedia of Type Strains, Phase IV (KMG-IV): sequencing the most valuable type-strain genomes for metagenomic binning, comparative biology and taxonomic classification.</title>
        <authorList>
            <person name="Goeker M."/>
        </authorList>
    </citation>
    <scope>NUCLEOTIDE SEQUENCE [LARGE SCALE GENOMIC DNA]</scope>
    <source>
        <strain evidence="2 3">DSM 100309</strain>
    </source>
</reference>
<dbReference type="SUPFAM" id="SSF53955">
    <property type="entry name" value="Lysozyme-like"/>
    <property type="match status" value="1"/>
</dbReference>
<gene>
    <name evidence="2" type="ORF">EDC63_11959</name>
</gene>
<accession>A0A4R3XUV2</accession>
<dbReference type="Gene3D" id="1.10.530.10">
    <property type="match status" value="1"/>
</dbReference>
<dbReference type="OrthoDB" id="8565485at2"/>
<dbReference type="InterPro" id="IPR008258">
    <property type="entry name" value="Transglycosylase_SLT_dom_1"/>
</dbReference>
<sequence length="150" mass="16092">MDFIALAHECAPSVAHETIVAIVKHESRLNPFAVGINGGTRISRQPNNQEEAIAIAEKLIAMGISIDMGLAQINSNNLKKLGLSVAEVFEPCNNLRAAEKVLHWCYDPAAKKHGSGQVALQAALSCYNTGNYSRGLSNGYVVSIYQIAAQ</sequence>